<dbReference type="RefSeq" id="WP_215759801.1">
    <property type="nucleotide sequence ID" value="NZ_JAHKBE010000020.1"/>
</dbReference>
<evidence type="ECO:0000313" key="1">
    <source>
        <dbReference type="EMBL" id="MEQ2486718.1"/>
    </source>
</evidence>
<comment type="caution">
    <text evidence="1">The sequence shown here is derived from an EMBL/GenBank/DDBJ whole genome shotgun (WGS) entry which is preliminary data.</text>
</comment>
<dbReference type="PROSITE" id="PS51257">
    <property type="entry name" value="PROKAR_LIPOPROTEIN"/>
    <property type="match status" value="1"/>
</dbReference>
<organism evidence="1 2">
    <name type="scientific">Hallella faecis</name>
    <dbReference type="NCBI Taxonomy" id="2841596"/>
    <lineage>
        <taxon>Bacteria</taxon>
        <taxon>Pseudomonadati</taxon>
        <taxon>Bacteroidota</taxon>
        <taxon>Bacteroidia</taxon>
        <taxon>Bacteroidales</taxon>
        <taxon>Prevotellaceae</taxon>
        <taxon>Hallella</taxon>
    </lineage>
</organism>
<accession>A0ABV1FQM8</accession>
<dbReference type="EMBL" id="JBBNFP010000020">
    <property type="protein sequence ID" value="MEQ2486718.1"/>
    <property type="molecule type" value="Genomic_DNA"/>
</dbReference>
<dbReference type="SUPFAM" id="SSF48452">
    <property type="entry name" value="TPR-like"/>
    <property type="match status" value="1"/>
</dbReference>
<dbReference type="Gene3D" id="1.25.40.390">
    <property type="match status" value="1"/>
</dbReference>
<sequence>MKTFNHTFRFKGLGLALLPFYLCSLLVFSSCQDLMETESNRQVFNPALDQKTDSIFYTLGILKGVQQAIDQYVLVGEMRGDLTATNHYTETDLRELYNFSYDTSNKYDSAYVWYRVINNCNYYVAHRDTTLMTGSRPVARMEYAQALSIRAWAYMQLAKIYGTVPFFTNPITSISEAEEASAGVKKDLRGIVDALAPELEKFSGIGVPNYGTIDAGKTNAGEQKDVVTKQTMFPVDLVLGDMYLETNQYEKAAKSYWNYIRDQHLTTGNYMVVAARGYTYPNNQKFPSDMTYPKMYSTWSGAFRLTQSKDVITYVPMGVNSLRGTTTNLPKLFGWDYYTTEVDTTSIFQGTGVYNPTSQYVLERQIDPSSAYMNLSNKQDYYYQPEGSNSQTVSAVPLGDMRRQYTLLSVTKTDSTFFLMQKYKSGNINIYRAGVVYLRLAEALNRMGYPDAAFAILKDGIGYGQLQSATYTVDSLTHVASGYLRDTTRTMLTTTIPFLSNEYNYYFSRIPGSAQTTSSPGNFGIHSRGCGEAVEGQYSSYQYALMIMKKRAELGNLESGAVDSTFLYGPAAIDAVEDLICDEYALESAFEGNRFGDLTRIARHKNAADFGGANYGGMWLARKLAFKNPVIDLTQERNWFLPFN</sequence>
<reference evidence="1 2" key="1">
    <citation type="submission" date="2024-04" db="EMBL/GenBank/DDBJ databases">
        <title>Human intestinal bacterial collection.</title>
        <authorList>
            <person name="Pauvert C."/>
            <person name="Hitch T.C.A."/>
            <person name="Clavel T."/>
        </authorList>
    </citation>
    <scope>NUCLEOTIDE SEQUENCE [LARGE SCALE GENOMIC DNA]</scope>
    <source>
        <strain evidence="1 2">CLA-AA-H145</strain>
    </source>
</reference>
<name>A0ABV1FQM8_9BACT</name>
<gene>
    <name evidence="1" type="ORF">AAAT34_06580</name>
</gene>
<proteinExistence type="predicted"/>
<protein>
    <submittedName>
        <fullName evidence="1">RagB/SusD family nutrient uptake outer membrane protein</fullName>
    </submittedName>
</protein>
<dbReference type="Proteomes" id="UP001487296">
    <property type="component" value="Unassembled WGS sequence"/>
</dbReference>
<dbReference type="InterPro" id="IPR011990">
    <property type="entry name" value="TPR-like_helical_dom_sf"/>
</dbReference>
<evidence type="ECO:0000313" key="2">
    <source>
        <dbReference type="Proteomes" id="UP001487296"/>
    </source>
</evidence>
<keyword evidence="2" id="KW-1185">Reference proteome</keyword>